<dbReference type="Proteomes" id="UP001311232">
    <property type="component" value="Unassembled WGS sequence"/>
</dbReference>
<organism evidence="2 3">
    <name type="scientific">Crenichthys baileyi</name>
    <name type="common">White River springfish</name>
    <dbReference type="NCBI Taxonomy" id="28760"/>
    <lineage>
        <taxon>Eukaryota</taxon>
        <taxon>Metazoa</taxon>
        <taxon>Chordata</taxon>
        <taxon>Craniata</taxon>
        <taxon>Vertebrata</taxon>
        <taxon>Euteleostomi</taxon>
        <taxon>Actinopterygii</taxon>
        <taxon>Neopterygii</taxon>
        <taxon>Teleostei</taxon>
        <taxon>Neoteleostei</taxon>
        <taxon>Acanthomorphata</taxon>
        <taxon>Ovalentaria</taxon>
        <taxon>Atherinomorphae</taxon>
        <taxon>Cyprinodontiformes</taxon>
        <taxon>Goodeidae</taxon>
        <taxon>Crenichthys</taxon>
    </lineage>
</organism>
<keyword evidence="1" id="KW-0472">Membrane</keyword>
<gene>
    <name evidence="2" type="ORF">CRENBAI_014502</name>
</gene>
<protein>
    <submittedName>
        <fullName evidence="2">Uncharacterized protein</fullName>
    </submittedName>
</protein>
<comment type="caution">
    <text evidence="2">The sequence shown here is derived from an EMBL/GenBank/DDBJ whole genome shotgun (WGS) entry which is preliminary data.</text>
</comment>
<feature type="transmembrane region" description="Helical" evidence="1">
    <location>
        <begin position="74"/>
        <end position="91"/>
    </location>
</feature>
<reference evidence="2 3" key="1">
    <citation type="submission" date="2021-06" db="EMBL/GenBank/DDBJ databases">
        <authorList>
            <person name="Palmer J.M."/>
        </authorList>
    </citation>
    <scope>NUCLEOTIDE SEQUENCE [LARGE SCALE GENOMIC DNA]</scope>
    <source>
        <strain evidence="2 3">MEX-2019</strain>
        <tissue evidence="2">Muscle</tissue>
    </source>
</reference>
<name>A0AAV9R3A8_9TELE</name>
<sequence>MISGPVLGLVRTNVWTGNRTGVRLLSELVSGLVSGVISGLVSGGCGAGFGTGGDDTTHLDIEVFHVQRQLCLRVLYILLLLLTSGPVHFLLKYRNYKKYFLTSLA</sequence>
<dbReference type="AlphaFoldDB" id="A0AAV9R3A8"/>
<evidence type="ECO:0000256" key="1">
    <source>
        <dbReference type="SAM" id="Phobius"/>
    </source>
</evidence>
<keyword evidence="1" id="KW-1133">Transmembrane helix</keyword>
<keyword evidence="1" id="KW-0812">Transmembrane</keyword>
<evidence type="ECO:0000313" key="3">
    <source>
        <dbReference type="Proteomes" id="UP001311232"/>
    </source>
</evidence>
<proteinExistence type="predicted"/>
<dbReference type="EMBL" id="JAHHUM010002596">
    <property type="protein sequence ID" value="KAK5603007.1"/>
    <property type="molecule type" value="Genomic_DNA"/>
</dbReference>
<accession>A0AAV9R3A8</accession>
<keyword evidence="3" id="KW-1185">Reference proteome</keyword>
<evidence type="ECO:0000313" key="2">
    <source>
        <dbReference type="EMBL" id="KAK5603007.1"/>
    </source>
</evidence>